<dbReference type="AlphaFoldDB" id="A0A2M8VYZ1"/>
<keyword evidence="2" id="KW-1185">Reference proteome</keyword>
<dbReference type="EMBL" id="PGTX01000001">
    <property type="protein sequence ID" value="PJI83072.1"/>
    <property type="molecule type" value="Genomic_DNA"/>
</dbReference>
<organism evidence="1 2">
    <name type="scientific">Polynucleobacter brandtiae</name>
    <dbReference type="NCBI Taxonomy" id="1938816"/>
    <lineage>
        <taxon>Bacteria</taxon>
        <taxon>Pseudomonadati</taxon>
        <taxon>Pseudomonadota</taxon>
        <taxon>Betaproteobacteria</taxon>
        <taxon>Burkholderiales</taxon>
        <taxon>Burkholderiaceae</taxon>
        <taxon>Polynucleobacter</taxon>
    </lineage>
</organism>
<gene>
    <name evidence="1" type="ORF">B0G85_0463</name>
</gene>
<comment type="caution">
    <text evidence="1">The sequence shown here is derived from an EMBL/GenBank/DDBJ whole genome shotgun (WGS) entry which is preliminary data.</text>
</comment>
<proteinExistence type="predicted"/>
<name>A0A2M8VYZ1_9BURK</name>
<protein>
    <submittedName>
        <fullName evidence="1">Uncharacterized protein</fullName>
    </submittedName>
</protein>
<reference evidence="1 2" key="1">
    <citation type="submission" date="2017-11" db="EMBL/GenBank/DDBJ databases">
        <title>Genomic Encyclopedia of Type Strains, Phase III (KMG-III): the genomes of soil and plant-associated and newly described type strains.</title>
        <authorList>
            <person name="Whitman W."/>
        </authorList>
    </citation>
    <scope>NUCLEOTIDE SEQUENCE [LARGE SCALE GENOMIC DNA]</scope>
    <source>
        <strain evidence="1 2">UB-Domo-W1</strain>
    </source>
</reference>
<evidence type="ECO:0000313" key="2">
    <source>
        <dbReference type="Proteomes" id="UP000229366"/>
    </source>
</evidence>
<evidence type="ECO:0000313" key="1">
    <source>
        <dbReference type="EMBL" id="PJI83072.1"/>
    </source>
</evidence>
<dbReference type="Proteomes" id="UP000229366">
    <property type="component" value="Unassembled WGS sequence"/>
</dbReference>
<accession>A0A2M8VYZ1</accession>
<sequence length="55" mass="6456">MSDSQKKSKPTLESLLKDSKVITGKELINKAQEKERQKIILDEAIEFERRNRRAK</sequence>